<organism evidence="3 4">
    <name type="scientific">Geodia barretti</name>
    <name type="common">Barrett's horny sponge</name>
    <dbReference type="NCBI Taxonomy" id="519541"/>
    <lineage>
        <taxon>Eukaryota</taxon>
        <taxon>Metazoa</taxon>
        <taxon>Porifera</taxon>
        <taxon>Demospongiae</taxon>
        <taxon>Heteroscleromorpha</taxon>
        <taxon>Tetractinellida</taxon>
        <taxon>Astrophorina</taxon>
        <taxon>Geodiidae</taxon>
        <taxon>Geodia</taxon>
    </lineage>
</organism>
<dbReference type="AlphaFoldDB" id="A0AA35QST8"/>
<comment type="caution">
    <text evidence="3">The sequence shown here is derived from an EMBL/GenBank/DDBJ whole genome shotgun (WGS) entry which is preliminary data.</text>
</comment>
<protein>
    <submittedName>
        <fullName evidence="3">Uncharacterized 31.7 kDa protein in traX-finO intergenic region</fullName>
    </submittedName>
</protein>
<dbReference type="PANTHER" id="PTHR47751">
    <property type="entry name" value="SUPERFAMILY HYDROLASE, PUTATIVE (AFU_ORTHOLOGUE AFUA_2G16580)-RELATED"/>
    <property type="match status" value="1"/>
</dbReference>
<dbReference type="EMBL" id="CASHTH010000053">
    <property type="protein sequence ID" value="CAI7990070.1"/>
    <property type="molecule type" value="Genomic_DNA"/>
</dbReference>
<dbReference type="Gene3D" id="3.40.50.1820">
    <property type="entry name" value="alpha/beta hydrolase"/>
    <property type="match status" value="1"/>
</dbReference>
<dbReference type="InterPro" id="IPR029058">
    <property type="entry name" value="AB_hydrolase_fold"/>
</dbReference>
<dbReference type="Gene3D" id="1.10.10.800">
    <property type="match status" value="1"/>
</dbReference>
<dbReference type="PANTHER" id="PTHR47751:SF2">
    <property type="entry name" value="DLTD N-TERMINAL DOMAIN PROTEIN (AFU_ORTHOLOGUE AFUA_8G00380)-RELATED"/>
    <property type="match status" value="1"/>
</dbReference>
<dbReference type="Pfam" id="PF12146">
    <property type="entry name" value="Hydrolase_4"/>
    <property type="match status" value="1"/>
</dbReference>
<sequence length="299" mass="33620">MLMKRAVEFYSEGFKLQGDVYTPDDMAHGEQRAAVLLCHGYTGVKDLYLPDNARVLNEAGYVAMAFDYKGWGQSEGVSPLRLVPHSRVTDVQAAMTFLGEQPEVDEDHIGIYGTSYGGATVTWTAAIDQRAKCVVSVVGIGHGERWMSRVRRMDEWFDLLDRSKADRIQRVMTGKSDMVERGEILLPDRQSAALAAAQRANNPNAVMTIPVEYIDDTLGFNPEWVVDKIAPRPVLFITSDQDRLVPPEESEQLYAKAGEPKKLVMLKGVGHYEVYEEPAFSQVMTHTMDWYRQHMPAKC</sequence>
<dbReference type="InterPro" id="IPR022742">
    <property type="entry name" value="Hydrolase_4"/>
</dbReference>
<evidence type="ECO:0000256" key="1">
    <source>
        <dbReference type="ARBA" id="ARBA00029464"/>
    </source>
</evidence>
<gene>
    <name evidence="3" type="ORF">GBAR_LOCUS407</name>
</gene>
<dbReference type="InterPro" id="IPR051411">
    <property type="entry name" value="Polyketide_trans_af380"/>
</dbReference>
<evidence type="ECO:0000259" key="2">
    <source>
        <dbReference type="Pfam" id="PF12146"/>
    </source>
</evidence>
<proteinExistence type="inferred from homology"/>
<accession>A0AA35QST8</accession>
<evidence type="ECO:0000313" key="3">
    <source>
        <dbReference type="EMBL" id="CAI7990070.1"/>
    </source>
</evidence>
<dbReference type="SUPFAM" id="SSF53474">
    <property type="entry name" value="alpha/beta-Hydrolases"/>
    <property type="match status" value="1"/>
</dbReference>
<comment type="similarity">
    <text evidence="1">Belongs to the polyketide transferase af380 family.</text>
</comment>
<feature type="domain" description="Serine aminopeptidase S33" evidence="2">
    <location>
        <begin position="30"/>
        <end position="273"/>
    </location>
</feature>
<reference evidence="3" key="1">
    <citation type="submission" date="2023-03" db="EMBL/GenBank/DDBJ databases">
        <authorList>
            <person name="Steffen K."/>
            <person name="Cardenas P."/>
        </authorList>
    </citation>
    <scope>NUCLEOTIDE SEQUENCE</scope>
</reference>
<evidence type="ECO:0000313" key="4">
    <source>
        <dbReference type="Proteomes" id="UP001174909"/>
    </source>
</evidence>
<dbReference type="Proteomes" id="UP001174909">
    <property type="component" value="Unassembled WGS sequence"/>
</dbReference>
<keyword evidence="4" id="KW-1185">Reference proteome</keyword>
<name>A0AA35QST8_GEOBA</name>